<dbReference type="EMBL" id="MLYV02000256">
    <property type="protein sequence ID" value="PSS29715.1"/>
    <property type="molecule type" value="Genomic_DNA"/>
</dbReference>
<dbReference type="OrthoDB" id="2791653at2759"/>
<feature type="region of interest" description="Disordered" evidence="1">
    <location>
        <begin position="46"/>
        <end position="108"/>
    </location>
</feature>
<feature type="region of interest" description="Disordered" evidence="1">
    <location>
        <begin position="221"/>
        <end position="257"/>
    </location>
</feature>
<name>A0A2R6RI67_9APHY</name>
<feature type="compositionally biased region" description="Basic and acidic residues" evidence="1">
    <location>
        <begin position="161"/>
        <end position="175"/>
    </location>
</feature>
<accession>A0A2R6RI67</accession>
<protein>
    <submittedName>
        <fullName evidence="2">Uncharacterized protein</fullName>
    </submittedName>
</protein>
<proteinExistence type="predicted"/>
<feature type="compositionally biased region" description="Basic and acidic residues" evidence="1">
    <location>
        <begin position="245"/>
        <end position="256"/>
    </location>
</feature>
<keyword evidence="3" id="KW-1185">Reference proteome</keyword>
<organism evidence="2 3">
    <name type="scientific">Hermanssonia centrifuga</name>
    <dbReference type="NCBI Taxonomy" id="98765"/>
    <lineage>
        <taxon>Eukaryota</taxon>
        <taxon>Fungi</taxon>
        <taxon>Dikarya</taxon>
        <taxon>Basidiomycota</taxon>
        <taxon>Agaricomycotina</taxon>
        <taxon>Agaricomycetes</taxon>
        <taxon>Polyporales</taxon>
        <taxon>Meruliaceae</taxon>
        <taxon>Hermanssonia</taxon>
    </lineage>
</organism>
<sequence length="291" mass="31779">MTQAPKAGEHIRAYDNNEFARPAMMISHNLIAALEYDEQARATANVVTNSPGPSRRTSISQDSPTGAVGLPPPPRPKSRSGSVRRVKSPPMSPTSPFMGLLDTPMSSKIYPHTSTGVAANASSSNPYINPPPRLPHLEVADGVWRTHSRTPSLPSSPPLSDDAHRRDSPRDDKHSSPVQVSSPESAVESVSSTEARPNFQRHNRYLSSLQKVEKILGKGKTLAVGKQSDVRDRNRRASADISVAKSEDQDKFDKDMQPMMKQYRKLWERGKSNSVDVARSAPSSPIVESGE</sequence>
<feature type="compositionally biased region" description="Basic and acidic residues" evidence="1">
    <location>
        <begin position="228"/>
        <end position="238"/>
    </location>
</feature>
<dbReference type="AlphaFoldDB" id="A0A2R6RI67"/>
<feature type="compositionally biased region" description="Polar residues" evidence="1">
    <location>
        <begin position="46"/>
        <end position="64"/>
    </location>
</feature>
<feature type="compositionally biased region" description="Basic residues" evidence="1">
    <location>
        <begin position="76"/>
        <end position="87"/>
    </location>
</feature>
<feature type="region of interest" description="Disordered" evidence="1">
    <location>
        <begin position="145"/>
        <end position="205"/>
    </location>
</feature>
<reference evidence="2 3" key="1">
    <citation type="submission" date="2018-02" db="EMBL/GenBank/DDBJ databases">
        <title>Genome sequence of the basidiomycete white-rot fungus Phlebia centrifuga.</title>
        <authorList>
            <person name="Granchi Z."/>
            <person name="Peng M."/>
            <person name="de Vries R.P."/>
            <person name="Hilden K."/>
            <person name="Makela M.R."/>
            <person name="Grigoriev I."/>
            <person name="Riley R."/>
        </authorList>
    </citation>
    <scope>NUCLEOTIDE SEQUENCE [LARGE SCALE GENOMIC DNA]</scope>
    <source>
        <strain evidence="2 3">FBCC195</strain>
    </source>
</reference>
<dbReference type="Proteomes" id="UP000186601">
    <property type="component" value="Unassembled WGS sequence"/>
</dbReference>
<evidence type="ECO:0000256" key="1">
    <source>
        <dbReference type="SAM" id="MobiDB-lite"/>
    </source>
</evidence>
<comment type="caution">
    <text evidence="2">The sequence shown here is derived from an EMBL/GenBank/DDBJ whole genome shotgun (WGS) entry which is preliminary data.</text>
</comment>
<gene>
    <name evidence="2" type="ORF">PHLCEN_2v2863</name>
</gene>
<evidence type="ECO:0000313" key="3">
    <source>
        <dbReference type="Proteomes" id="UP000186601"/>
    </source>
</evidence>
<feature type="region of interest" description="Disordered" evidence="1">
    <location>
        <begin position="269"/>
        <end position="291"/>
    </location>
</feature>
<evidence type="ECO:0000313" key="2">
    <source>
        <dbReference type="EMBL" id="PSS29715.1"/>
    </source>
</evidence>
<feature type="compositionally biased region" description="Low complexity" evidence="1">
    <location>
        <begin position="176"/>
        <end position="192"/>
    </location>
</feature>